<dbReference type="CDD" id="cd00067">
    <property type="entry name" value="GAL4"/>
    <property type="match status" value="1"/>
</dbReference>
<dbReference type="Pfam" id="PF00172">
    <property type="entry name" value="Zn_clus"/>
    <property type="match status" value="1"/>
</dbReference>
<sequence length="853" mass="95581">MSRDGMSTVSTPSLKDLSNTFVLSSVSGSGRVLSEVPKALSIDPSRQRRAHVKSRIGCENCRRRRVKCSEETPCANCIRRGDRCQRHIRGNGVAAVPKMPTRALSPSFESTNTTVNLLHMKLFHHFQTSTRRTLLCGEEAWDHVLQLSFEFDYLMDAIISIAARHLSVIHPDDLTYRTIAARHLCRASSGLRNELSKGGLSIHFDAFLATSILFYYDTWTNADYSMTRREDETVSGAWTDRVFGFSSSLKKTLLTGFERPLEQPSVFRQSLTKNPGDEIAATTLTSHERLAEYEDFFSYQRPLSMEMLDKPPTSAIDEDQIDSGFRPSYVFQTKVALDPAEDAYVPVVRRLCLILPFLSQDESPDSTPSPNLSSILPLLTKFILSFPLLGWSAFPDLIERGDSHALFLLYHFYRAVRILLSHKDWWWAHKRAVVAEGVLRERLIHKITNRLKIRYRLHTFQDSVKVRLDMPELKWRDVKTSKPRRSKSLFDTSINLVWRTPRTEESWESHKEKMVALSDIIASNKRIPSLPVGLVAVFVGGTSGVGEYTLRAFARYARAPKVIIVGRSQEAADRILNECQQINPDGQFEFIRADVSLLKNVDDVCRQIKQKVSVINILFQSQGTMAFQSETSEGLPVVSALTTYSRLRFIVNLLPLLQRADSLRRVVSVGAATCEGAIDLSNIRGTGFPLIQWRNQVASIGTLTLEEVQRRAPDVAFVHTVPGVVESGIMREVQPTLRLSIIIGISRLLAPFINVPPAECGERHVFAATSAAFVPMQGTDCAGVPLDGTSLETSRGTDGKKASGVYSLSPKVDPASPKVEEVLRQFREDGTARKVWDSINADFKMITGFEVTT</sequence>
<comment type="caution">
    <text evidence="4">The sequence shown here is derived from an EMBL/GenBank/DDBJ whole genome shotgun (WGS) entry which is preliminary data.</text>
</comment>
<name>A0A553HPM1_9PEZI</name>
<keyword evidence="1" id="KW-0560">Oxidoreductase</keyword>
<dbReference type="Pfam" id="PF00106">
    <property type="entry name" value="adh_short"/>
    <property type="match status" value="1"/>
</dbReference>
<dbReference type="STRING" id="2512241.A0A553HPM1"/>
<evidence type="ECO:0000259" key="3">
    <source>
        <dbReference type="PROSITE" id="PS50048"/>
    </source>
</evidence>
<dbReference type="PANTHER" id="PTHR47534:SF3">
    <property type="entry name" value="ALCOHOL DEHYDROGENASE-LIKE C-TERMINAL DOMAIN-CONTAINING PROTEIN"/>
    <property type="match status" value="1"/>
</dbReference>
<feature type="domain" description="Zn(2)-C6 fungal-type" evidence="3">
    <location>
        <begin position="57"/>
        <end position="86"/>
    </location>
</feature>
<dbReference type="Gene3D" id="4.10.240.10">
    <property type="entry name" value="Zn(2)-C6 fungal-type DNA-binding domain"/>
    <property type="match status" value="1"/>
</dbReference>
<dbReference type="SMART" id="SM00066">
    <property type="entry name" value="GAL4"/>
    <property type="match status" value="1"/>
</dbReference>
<dbReference type="InterPro" id="IPR002347">
    <property type="entry name" value="SDR_fam"/>
</dbReference>
<evidence type="ECO:0000313" key="5">
    <source>
        <dbReference type="Proteomes" id="UP000319160"/>
    </source>
</evidence>
<dbReference type="EMBL" id="VFLP01000061">
    <property type="protein sequence ID" value="TRX89891.1"/>
    <property type="molecule type" value="Genomic_DNA"/>
</dbReference>
<dbReference type="InterPro" id="IPR036864">
    <property type="entry name" value="Zn2-C6_fun-type_DNA-bd_sf"/>
</dbReference>
<accession>A0A553HPM1</accession>
<evidence type="ECO:0000313" key="4">
    <source>
        <dbReference type="EMBL" id="TRX89891.1"/>
    </source>
</evidence>
<keyword evidence="2" id="KW-0539">Nucleus</keyword>
<dbReference type="GO" id="GO:0008270">
    <property type="term" value="F:zinc ion binding"/>
    <property type="evidence" value="ECO:0007669"/>
    <property type="project" value="InterPro"/>
</dbReference>
<dbReference type="SUPFAM" id="SSF57701">
    <property type="entry name" value="Zn2/Cys6 DNA-binding domain"/>
    <property type="match status" value="1"/>
</dbReference>
<dbReference type="InterPro" id="IPR036291">
    <property type="entry name" value="NAD(P)-bd_dom_sf"/>
</dbReference>
<dbReference type="InterPro" id="IPR001138">
    <property type="entry name" value="Zn2Cys6_DnaBD"/>
</dbReference>
<dbReference type="PROSITE" id="PS00463">
    <property type="entry name" value="ZN2_CY6_FUNGAL_1"/>
    <property type="match status" value="1"/>
</dbReference>
<dbReference type="GO" id="GO:0000981">
    <property type="term" value="F:DNA-binding transcription factor activity, RNA polymerase II-specific"/>
    <property type="evidence" value="ECO:0007669"/>
    <property type="project" value="InterPro"/>
</dbReference>
<organism evidence="4 5">
    <name type="scientific">Xylaria flabelliformis</name>
    <dbReference type="NCBI Taxonomy" id="2512241"/>
    <lineage>
        <taxon>Eukaryota</taxon>
        <taxon>Fungi</taxon>
        <taxon>Dikarya</taxon>
        <taxon>Ascomycota</taxon>
        <taxon>Pezizomycotina</taxon>
        <taxon>Sordariomycetes</taxon>
        <taxon>Xylariomycetidae</taxon>
        <taxon>Xylariales</taxon>
        <taxon>Xylariaceae</taxon>
        <taxon>Xylaria</taxon>
    </lineage>
</organism>
<dbReference type="GO" id="GO:0016491">
    <property type="term" value="F:oxidoreductase activity"/>
    <property type="evidence" value="ECO:0007669"/>
    <property type="project" value="UniProtKB-KW"/>
</dbReference>
<dbReference type="Gene3D" id="3.40.50.720">
    <property type="entry name" value="NAD(P)-binding Rossmann-like Domain"/>
    <property type="match status" value="1"/>
</dbReference>
<dbReference type="InterPro" id="IPR052228">
    <property type="entry name" value="Sec_Metab_Biosynth_Oxidored"/>
</dbReference>
<dbReference type="SUPFAM" id="SSF51735">
    <property type="entry name" value="NAD(P)-binding Rossmann-fold domains"/>
    <property type="match status" value="1"/>
</dbReference>
<gene>
    <name evidence="4" type="ORF">FHL15_009163</name>
</gene>
<dbReference type="PANTHER" id="PTHR47534">
    <property type="entry name" value="YALI0E05731P"/>
    <property type="match status" value="1"/>
</dbReference>
<reference evidence="5" key="1">
    <citation type="submission" date="2019-06" db="EMBL/GenBank/DDBJ databases">
        <title>Draft genome sequence of the griseofulvin-producing fungus Xylaria cubensis strain G536.</title>
        <authorList>
            <person name="Mead M.E."/>
            <person name="Raja H.A."/>
            <person name="Steenwyk J.L."/>
            <person name="Knowles S.L."/>
            <person name="Oberlies N.H."/>
            <person name="Rokas A."/>
        </authorList>
    </citation>
    <scope>NUCLEOTIDE SEQUENCE [LARGE SCALE GENOMIC DNA]</scope>
    <source>
        <strain evidence="5">G536</strain>
    </source>
</reference>
<proteinExistence type="predicted"/>
<dbReference type="OrthoDB" id="416217at2759"/>
<protein>
    <recommendedName>
        <fullName evidence="3">Zn(2)-C6 fungal-type domain-containing protein</fullName>
    </recommendedName>
</protein>
<keyword evidence="5" id="KW-1185">Reference proteome</keyword>
<evidence type="ECO:0000256" key="2">
    <source>
        <dbReference type="ARBA" id="ARBA00023242"/>
    </source>
</evidence>
<dbReference type="PROSITE" id="PS50048">
    <property type="entry name" value="ZN2_CY6_FUNGAL_2"/>
    <property type="match status" value="1"/>
</dbReference>
<evidence type="ECO:0000256" key="1">
    <source>
        <dbReference type="ARBA" id="ARBA00023002"/>
    </source>
</evidence>
<dbReference type="Proteomes" id="UP000319160">
    <property type="component" value="Unassembled WGS sequence"/>
</dbReference>
<dbReference type="AlphaFoldDB" id="A0A553HPM1"/>